<proteinExistence type="predicted"/>
<organism evidence="3 4">
    <name type="scientific">Ananas comosus</name>
    <name type="common">Pineapple</name>
    <name type="synonym">Ananas ananas</name>
    <dbReference type="NCBI Taxonomy" id="4615"/>
    <lineage>
        <taxon>Eukaryota</taxon>
        <taxon>Viridiplantae</taxon>
        <taxon>Streptophyta</taxon>
        <taxon>Embryophyta</taxon>
        <taxon>Tracheophyta</taxon>
        <taxon>Spermatophyta</taxon>
        <taxon>Magnoliopsida</taxon>
        <taxon>Liliopsida</taxon>
        <taxon>Poales</taxon>
        <taxon>Bromeliaceae</taxon>
        <taxon>Bromelioideae</taxon>
        <taxon>Ananas</taxon>
    </lineage>
</organism>
<evidence type="ECO:0000256" key="1">
    <source>
        <dbReference type="PROSITE-ProRule" id="PRU00266"/>
    </source>
</evidence>
<dbReference type="STRING" id="4615.A0A199VA73"/>
<evidence type="ECO:0000313" key="3">
    <source>
        <dbReference type="EMBL" id="OAY74012.1"/>
    </source>
</evidence>
<name>A0A199VA73_ANACO</name>
<dbReference type="Gene3D" id="3.30.160.20">
    <property type="match status" value="1"/>
</dbReference>
<protein>
    <submittedName>
        <fullName evidence="3">Endoribonuclease Dicer</fullName>
    </submittedName>
</protein>
<feature type="domain" description="DRBM" evidence="2">
    <location>
        <begin position="168"/>
        <end position="243"/>
    </location>
</feature>
<dbReference type="Proteomes" id="UP000092600">
    <property type="component" value="Unassembled WGS sequence"/>
</dbReference>
<evidence type="ECO:0000313" key="4">
    <source>
        <dbReference type="Proteomes" id="UP000092600"/>
    </source>
</evidence>
<dbReference type="AlphaFoldDB" id="A0A199VA73"/>
<dbReference type="SMART" id="SM00358">
    <property type="entry name" value="DSRM"/>
    <property type="match status" value="1"/>
</dbReference>
<dbReference type="InterPro" id="IPR014720">
    <property type="entry name" value="dsRBD_dom"/>
</dbReference>
<gene>
    <name evidence="3" type="ORF">ACMD2_19132</name>
</gene>
<dbReference type="EMBL" id="LSRQ01002543">
    <property type="protein sequence ID" value="OAY74012.1"/>
    <property type="molecule type" value="Genomic_DNA"/>
</dbReference>
<keyword evidence="1" id="KW-0694">RNA-binding</keyword>
<dbReference type="SUPFAM" id="SSF54768">
    <property type="entry name" value="dsRNA-binding domain-like"/>
    <property type="match status" value="1"/>
</dbReference>
<dbReference type="PROSITE" id="PS50137">
    <property type="entry name" value="DS_RBD"/>
    <property type="match status" value="1"/>
</dbReference>
<accession>A0A199VA73</accession>
<comment type="caution">
    <text evidence="3">The sequence shown here is derived from an EMBL/GenBank/DDBJ whole genome shotgun (WGS) entry which is preliminary data.</text>
</comment>
<sequence length="255" mass="28437">MVSFTEAEQQQQQQQEFRNILQSFLVAIVVDDRTNISALTKLHLVAVNLSTKYGSSTSGRQLIYLLGLLVLSTELALGFKRKSESLKEIMRPARKKEPQFVVKGQQPLAAGVGVDKLAKLFVDSKETHCESHLHKTKDKDKTVVGHQAANEGQQANPGGQKGIPRIKTARTKLFEICASNYWKAPLFELCQEGPVHGRMFTCKVTVEVDTITTTILECFSEPKRKKKAAREHAAEGALWYLEHLGIVANHGKLMK</sequence>
<dbReference type="Pfam" id="PF14709">
    <property type="entry name" value="DND1_DSRM"/>
    <property type="match status" value="1"/>
</dbReference>
<dbReference type="GO" id="GO:0003723">
    <property type="term" value="F:RNA binding"/>
    <property type="evidence" value="ECO:0007669"/>
    <property type="project" value="UniProtKB-UniRule"/>
</dbReference>
<evidence type="ECO:0000259" key="2">
    <source>
        <dbReference type="PROSITE" id="PS50137"/>
    </source>
</evidence>
<reference evidence="3 4" key="1">
    <citation type="journal article" date="2016" name="DNA Res.">
        <title>The draft genome of MD-2 pineapple using hybrid error correction of long reads.</title>
        <authorList>
            <person name="Redwan R.M."/>
            <person name="Saidin A."/>
            <person name="Kumar S.V."/>
        </authorList>
    </citation>
    <scope>NUCLEOTIDE SEQUENCE [LARGE SCALE GENOMIC DNA]</scope>
    <source>
        <strain evidence="4">cv. MD2</strain>
        <tissue evidence="3">Leaf</tissue>
    </source>
</reference>